<name>A0ABZ2UA21_9FLAO</name>
<organism evidence="2 3">
    <name type="scientific">Flavobacterium soyae</name>
    <dbReference type="NCBI Taxonomy" id="2903098"/>
    <lineage>
        <taxon>Bacteria</taxon>
        <taxon>Pseudomonadati</taxon>
        <taxon>Bacteroidota</taxon>
        <taxon>Flavobacteriia</taxon>
        <taxon>Flavobacteriales</taxon>
        <taxon>Flavobacteriaceae</taxon>
        <taxon>Flavobacterium</taxon>
    </lineage>
</organism>
<dbReference type="RefSeq" id="WP_406843150.1">
    <property type="nucleotide sequence ID" value="NZ_CP150845.1"/>
</dbReference>
<keyword evidence="3" id="KW-1185">Reference proteome</keyword>
<dbReference type="GO" id="GO:0016740">
    <property type="term" value="F:transferase activity"/>
    <property type="evidence" value="ECO:0007669"/>
    <property type="project" value="UniProtKB-KW"/>
</dbReference>
<keyword evidence="2" id="KW-0808">Transferase</keyword>
<proteinExistence type="predicted"/>
<protein>
    <submittedName>
        <fullName evidence="2">Lipid A phosphoethanolamine transferase</fullName>
    </submittedName>
</protein>
<dbReference type="Proteomes" id="UP001623852">
    <property type="component" value="Chromosome"/>
</dbReference>
<evidence type="ECO:0000313" key="2">
    <source>
        <dbReference type="EMBL" id="WYZ18105.1"/>
    </source>
</evidence>
<reference evidence="2 3" key="1">
    <citation type="submission" date="2024-03" db="EMBL/GenBank/DDBJ databases">
        <title>Flavobacterium soyae.</title>
        <authorList>
            <person name="Zheng W."/>
        </authorList>
    </citation>
    <scope>NUCLEOTIDE SEQUENCE [LARGE SCALE GENOMIC DNA]</scope>
    <source>
        <strain evidence="2 3">55</strain>
    </source>
</reference>
<sequence>MKKSILYFCILFFISLASSAQQDSQNTNKPSKNPYTEARYHYYLKTILLFNEYLDTDSGSFNTTELRFLHPIANKAWNLRVDLPLISTNTSSINKTGIGDIGVGVSYIPYLEHKNGGVAFRARVISNSAVDPALGSGKWVVAPAVFYGKYLVMNKLLWISSLENQSSFAGSSNRSDINTTSFENYFMYIFGKNWFAADAAFRYNNTNKGYPNNAFVEFGRKITANDMAYIHPSAAFGNHKSYNWGIEVGMLILF</sequence>
<accession>A0ABZ2UA21</accession>
<gene>
    <name evidence="2" type="ORF">AABD74_13155</name>
</gene>
<feature type="chain" id="PRO_5045860488" evidence="1">
    <location>
        <begin position="21"/>
        <end position="254"/>
    </location>
</feature>
<keyword evidence="1" id="KW-0732">Signal</keyword>
<evidence type="ECO:0000256" key="1">
    <source>
        <dbReference type="SAM" id="SignalP"/>
    </source>
</evidence>
<feature type="signal peptide" evidence="1">
    <location>
        <begin position="1"/>
        <end position="20"/>
    </location>
</feature>
<dbReference type="EMBL" id="CP150845">
    <property type="protein sequence ID" value="WYZ18105.1"/>
    <property type="molecule type" value="Genomic_DNA"/>
</dbReference>
<evidence type="ECO:0000313" key="3">
    <source>
        <dbReference type="Proteomes" id="UP001623852"/>
    </source>
</evidence>